<accession>A0A085M934</accession>
<dbReference type="PROSITE" id="PS01013">
    <property type="entry name" value="OSBP"/>
    <property type="match status" value="1"/>
</dbReference>
<dbReference type="SMART" id="SM00233">
    <property type="entry name" value="PH"/>
    <property type="match status" value="1"/>
</dbReference>
<organism evidence="7 8">
    <name type="scientific">Trichuris suis</name>
    <name type="common">pig whipworm</name>
    <dbReference type="NCBI Taxonomy" id="68888"/>
    <lineage>
        <taxon>Eukaryota</taxon>
        <taxon>Metazoa</taxon>
        <taxon>Ecdysozoa</taxon>
        <taxon>Nematoda</taxon>
        <taxon>Enoplea</taxon>
        <taxon>Dorylaimia</taxon>
        <taxon>Trichinellida</taxon>
        <taxon>Trichuridae</taxon>
        <taxon>Trichuris</taxon>
    </lineage>
</organism>
<dbReference type="Gene3D" id="1.10.287.2720">
    <property type="match status" value="1"/>
</dbReference>
<keyword evidence="2 5" id="KW-0445">Lipid transport</keyword>
<dbReference type="GO" id="GO:0032934">
    <property type="term" value="F:sterol binding"/>
    <property type="evidence" value="ECO:0007669"/>
    <property type="project" value="TreeGrafter"/>
</dbReference>
<dbReference type="PROSITE" id="PS50003">
    <property type="entry name" value="PH_DOMAIN"/>
    <property type="match status" value="1"/>
</dbReference>
<dbReference type="PANTHER" id="PTHR10972:SF200">
    <property type="entry name" value="OXYSTEROL-BINDING PROTEIN-RELATED PROTEIN 9"/>
    <property type="match status" value="1"/>
</dbReference>
<sequence>MEGPLSKWTNVIEGWQFRWFLLDENAGTLSYYTSKEKMVKGQRRGCVRLKGAVVGLDDEDDSTFTITVDQKMFHFQAYDCEERDRWIRALESTIQLHSDLYRYRFAKRFGKDSARTSSKLAAFEAKISEVDSYLQMIIEKVKTLEAFGESLKSSADKEKVGHLLEITSVLLDSFKHSIVLLQYAKNQIVPSNEGLGTLHVRTAREDVDIQNKGIDSTPSAIKLEPIEIATEVLSPSDDKVKHEVTPEVSYSSSEDGDELFYDTVEQRTIIDNDLCIGQDAEDELSRQMAPLQMLNEESAEAIDQFPYVVDNEPDFSDPSYDFDSVYDDEAEDEIEDTREHGNLIVHLLSQLTVGMDLTKFTLPTYILERRSLLEMYADFMTFPDLFGKIADAPTPEARMIAVLRWYMSMFYGGRRSGLAKKPYNPILGETFTCRYKVSDSDSSQQNVNGNYPSAGVLPEEIVFVGEQVSHHPPVSAFYVEYPSKQLQVNGQIWTKSKFLGLSMAVHNVGQTCLSVLKHNEEYIFDFPSGYGRSILTTPWVEFGGKCSIRCDKTGYSVDLEFQTKPFYNGKVHCIRADLYRPLEKTSFATVRGHWNACMTIKTSNSEEVFLDVRRLDPAKKICQSVLEQKPNESRRLWRHVTVALKEKDVHKATKCKFWLEQRQRDAAKIRALKNIKWQPVLFQECGENWIYRSPLSKRLSDNSNLWLSS</sequence>
<dbReference type="EMBL" id="KL363214">
    <property type="protein sequence ID" value="KFD53730.1"/>
    <property type="molecule type" value="Genomic_DNA"/>
</dbReference>
<evidence type="ECO:0000256" key="3">
    <source>
        <dbReference type="ARBA" id="ARBA00023121"/>
    </source>
</evidence>
<dbReference type="GO" id="GO:0016020">
    <property type="term" value="C:membrane"/>
    <property type="evidence" value="ECO:0007669"/>
    <property type="project" value="TreeGrafter"/>
</dbReference>
<dbReference type="Proteomes" id="UP000030764">
    <property type="component" value="Unassembled WGS sequence"/>
</dbReference>
<gene>
    <name evidence="7" type="ORF">M513_05435</name>
</gene>
<comment type="similarity">
    <text evidence="4">Belongs to the OSBP family.</text>
</comment>
<dbReference type="PANTHER" id="PTHR10972">
    <property type="entry name" value="OXYSTEROL-BINDING PROTEIN-RELATED"/>
    <property type="match status" value="1"/>
</dbReference>
<dbReference type="InterPro" id="IPR000648">
    <property type="entry name" value="Oxysterol-bd"/>
</dbReference>
<protein>
    <recommendedName>
        <fullName evidence="5">Oxysterol-binding protein</fullName>
    </recommendedName>
</protein>
<dbReference type="Pfam" id="PF01237">
    <property type="entry name" value="Oxysterol_BP"/>
    <property type="match status" value="1"/>
</dbReference>
<dbReference type="Pfam" id="PF00169">
    <property type="entry name" value="PH"/>
    <property type="match status" value="1"/>
</dbReference>
<evidence type="ECO:0000256" key="5">
    <source>
        <dbReference type="RuleBase" id="RU003845"/>
    </source>
</evidence>
<dbReference type="SUPFAM" id="SSF50729">
    <property type="entry name" value="PH domain-like"/>
    <property type="match status" value="1"/>
</dbReference>
<dbReference type="Gene3D" id="2.30.29.30">
    <property type="entry name" value="Pleckstrin-homology domain (PH domain)/Phosphotyrosine-binding domain (PTB)"/>
    <property type="match status" value="1"/>
</dbReference>
<evidence type="ECO:0000259" key="6">
    <source>
        <dbReference type="PROSITE" id="PS50003"/>
    </source>
</evidence>
<evidence type="ECO:0000256" key="2">
    <source>
        <dbReference type="ARBA" id="ARBA00023055"/>
    </source>
</evidence>
<dbReference type="Gene3D" id="3.30.70.3490">
    <property type="match status" value="1"/>
</dbReference>
<dbReference type="OrthoDB" id="14833at2759"/>
<dbReference type="Gene3D" id="2.40.160.120">
    <property type="match status" value="1"/>
</dbReference>
<dbReference type="FunFam" id="1.10.287.2720:FF:000001">
    <property type="entry name" value="Oxysterol-binding OBPalpha"/>
    <property type="match status" value="1"/>
</dbReference>
<evidence type="ECO:0000313" key="7">
    <source>
        <dbReference type="EMBL" id="KFD53730.1"/>
    </source>
</evidence>
<dbReference type="InterPro" id="IPR011993">
    <property type="entry name" value="PH-like_dom_sf"/>
</dbReference>
<keyword evidence="3" id="KW-0446">Lipid-binding</keyword>
<keyword evidence="8" id="KW-1185">Reference proteome</keyword>
<feature type="domain" description="PH" evidence="6">
    <location>
        <begin position="1"/>
        <end position="95"/>
    </location>
</feature>
<name>A0A085M934_9BILA</name>
<dbReference type="InterPro" id="IPR037239">
    <property type="entry name" value="OSBP_sf"/>
</dbReference>
<evidence type="ECO:0000313" key="8">
    <source>
        <dbReference type="Proteomes" id="UP000030764"/>
    </source>
</evidence>
<dbReference type="GO" id="GO:0005794">
    <property type="term" value="C:Golgi apparatus"/>
    <property type="evidence" value="ECO:0007669"/>
    <property type="project" value="TreeGrafter"/>
</dbReference>
<keyword evidence="1 5" id="KW-0813">Transport</keyword>
<dbReference type="SUPFAM" id="SSF144000">
    <property type="entry name" value="Oxysterol-binding protein-like"/>
    <property type="match status" value="1"/>
</dbReference>
<reference evidence="7 8" key="1">
    <citation type="journal article" date="2014" name="Nat. Genet.">
        <title>Genome and transcriptome of the porcine whipworm Trichuris suis.</title>
        <authorList>
            <person name="Jex A.R."/>
            <person name="Nejsum P."/>
            <person name="Schwarz E.M."/>
            <person name="Hu L."/>
            <person name="Young N.D."/>
            <person name="Hall R.S."/>
            <person name="Korhonen P.K."/>
            <person name="Liao S."/>
            <person name="Thamsborg S."/>
            <person name="Xia J."/>
            <person name="Xu P."/>
            <person name="Wang S."/>
            <person name="Scheerlinck J.P."/>
            <person name="Hofmann A."/>
            <person name="Sternberg P.W."/>
            <person name="Wang J."/>
            <person name="Gasser R.B."/>
        </authorList>
    </citation>
    <scope>NUCLEOTIDE SEQUENCE [LARGE SCALE GENOMIC DNA]</scope>
    <source>
        <strain evidence="7">DCEP-RM93M</strain>
    </source>
</reference>
<dbReference type="FunFam" id="2.30.29.30:FF:000089">
    <property type="entry name" value="Oxysterol-binding protein"/>
    <property type="match status" value="1"/>
</dbReference>
<proteinExistence type="inferred from homology"/>
<dbReference type="GO" id="GO:0005829">
    <property type="term" value="C:cytosol"/>
    <property type="evidence" value="ECO:0007669"/>
    <property type="project" value="TreeGrafter"/>
</dbReference>
<dbReference type="GO" id="GO:0006869">
    <property type="term" value="P:lipid transport"/>
    <property type="evidence" value="ECO:0007669"/>
    <property type="project" value="UniProtKB-KW"/>
</dbReference>
<evidence type="ECO:0000256" key="4">
    <source>
        <dbReference type="RuleBase" id="RU003844"/>
    </source>
</evidence>
<dbReference type="AlphaFoldDB" id="A0A085M934"/>
<dbReference type="CDD" id="cd13290">
    <property type="entry name" value="PH_ORP9"/>
    <property type="match status" value="1"/>
</dbReference>
<evidence type="ECO:0000256" key="1">
    <source>
        <dbReference type="ARBA" id="ARBA00022448"/>
    </source>
</evidence>
<dbReference type="InterPro" id="IPR018494">
    <property type="entry name" value="Oxysterol-bd_CS"/>
</dbReference>
<dbReference type="InterPro" id="IPR001849">
    <property type="entry name" value="PH_domain"/>
</dbReference>